<gene>
    <name evidence="1" type="ORF">AN477_05900</name>
</gene>
<organism evidence="1 2">
    <name type="scientific">Alicyclobacillus ferrooxydans</name>
    <dbReference type="NCBI Taxonomy" id="471514"/>
    <lineage>
        <taxon>Bacteria</taxon>
        <taxon>Bacillati</taxon>
        <taxon>Bacillota</taxon>
        <taxon>Bacilli</taxon>
        <taxon>Bacillales</taxon>
        <taxon>Alicyclobacillaceae</taxon>
        <taxon>Alicyclobacillus</taxon>
    </lineage>
</organism>
<dbReference type="EMBL" id="LJCO01000030">
    <property type="protein sequence ID" value="KPV44539.1"/>
    <property type="molecule type" value="Genomic_DNA"/>
</dbReference>
<evidence type="ECO:0008006" key="3">
    <source>
        <dbReference type="Google" id="ProtNLM"/>
    </source>
</evidence>
<keyword evidence="2" id="KW-1185">Reference proteome</keyword>
<dbReference type="AlphaFoldDB" id="A0A0P9EME8"/>
<name>A0A0P9EME8_9BACL</name>
<dbReference type="Proteomes" id="UP000050482">
    <property type="component" value="Unassembled WGS sequence"/>
</dbReference>
<accession>A0A0P9EME8</accession>
<reference evidence="1 2" key="1">
    <citation type="submission" date="2015-09" db="EMBL/GenBank/DDBJ databases">
        <title>Draft genome sequence of Alicyclobacillus ferrooxydans DSM 22381.</title>
        <authorList>
            <person name="Hemp J."/>
        </authorList>
    </citation>
    <scope>NUCLEOTIDE SEQUENCE [LARGE SCALE GENOMIC DNA]</scope>
    <source>
        <strain evidence="1 2">TC-34</strain>
    </source>
</reference>
<dbReference type="PATRIC" id="fig|471514.4.peg.4151"/>
<dbReference type="STRING" id="471514.AN477_05900"/>
<evidence type="ECO:0000313" key="1">
    <source>
        <dbReference type="EMBL" id="KPV44539.1"/>
    </source>
</evidence>
<protein>
    <recommendedName>
        <fullName evidence="3">DUF3445 domain-containing protein</fullName>
    </recommendedName>
</protein>
<dbReference type="Pfam" id="PF11927">
    <property type="entry name" value="HODM_asu-like"/>
    <property type="match status" value="1"/>
</dbReference>
<comment type="caution">
    <text evidence="1">The sequence shown here is derived from an EMBL/GenBank/DDBJ whole genome shotgun (WGS) entry which is preliminary data.</text>
</comment>
<proteinExistence type="predicted"/>
<dbReference type="InterPro" id="IPR021848">
    <property type="entry name" value="HODM_asu-like"/>
</dbReference>
<sequence length="314" mass="36915">MTVLSSRFPFPLSADIFQYSNNLRPLDTNVSIQVTHEYTEEVGLKRSLLKQHPERCFREEIHTRDAQWEVLNYVLHQLSQVYPEHFRLRQEGDNWIFENTLLGEEVHFRDLDNDSLSCAPLDFAGRQVQEDLILLTQYDDKLVLEAGQLCFPGNWSLYFDFGMPFMDIHTPVPGLIDDGLAAKIERFLMRVESGKPWTRLNWSLNAGRRLDTSAETFDEWGPYRYRVTEDNVGHLVHLRVEEQNLMRMPRSNSLLFTIHTYLMPLHEITQNQTWTNRLYRVLCTLSPKLVEYKGLSAYRDVVVEYLAKELRVNT</sequence>
<dbReference type="OrthoDB" id="5242510at2"/>
<evidence type="ECO:0000313" key="2">
    <source>
        <dbReference type="Proteomes" id="UP000050482"/>
    </source>
</evidence>